<evidence type="ECO:0000256" key="3">
    <source>
        <dbReference type="ARBA" id="ARBA00023136"/>
    </source>
</evidence>
<dbReference type="AlphaFoldDB" id="A0AAW0F1B1"/>
<keyword evidence="6" id="KW-1185">Reference proteome</keyword>
<comment type="subcellular location">
    <subcellularLocation>
        <location evidence="1">Membrane</location>
    </subcellularLocation>
</comment>
<comment type="caution">
    <text evidence="5">The sequence shown here is derived from an EMBL/GenBank/DDBJ whole genome shotgun (WGS) entry which is preliminary data.</text>
</comment>
<dbReference type="GO" id="GO:0016020">
    <property type="term" value="C:membrane"/>
    <property type="evidence" value="ECO:0007669"/>
    <property type="project" value="UniProtKB-SubCell"/>
</dbReference>
<reference evidence="5 6" key="1">
    <citation type="journal article" date="2021" name="MBio">
        <title>A New Model Trypanosomatid, Novymonas esmeraldas: Genomic Perception of Its 'Candidatus Pandoraea novymonadis' Endosymbiont.</title>
        <authorList>
            <person name="Zakharova A."/>
            <person name="Saura A."/>
            <person name="Butenko A."/>
            <person name="Podesvova L."/>
            <person name="Warmusova S."/>
            <person name="Kostygov A.Y."/>
            <person name="Nenarokova A."/>
            <person name="Lukes J."/>
            <person name="Opperdoes F.R."/>
            <person name="Yurchenko V."/>
        </authorList>
    </citation>
    <scope>NUCLEOTIDE SEQUENCE [LARGE SCALE GENOMIC DNA]</scope>
    <source>
        <strain evidence="5 6">E262AT.01</strain>
    </source>
</reference>
<evidence type="ECO:0000313" key="6">
    <source>
        <dbReference type="Proteomes" id="UP001430356"/>
    </source>
</evidence>
<accession>A0AAW0F1B1</accession>
<dbReference type="InterPro" id="IPR029071">
    <property type="entry name" value="Ubiquitin-like_domsf"/>
</dbReference>
<evidence type="ECO:0000256" key="4">
    <source>
        <dbReference type="ARBA" id="ARBA00023288"/>
    </source>
</evidence>
<gene>
    <name evidence="5" type="ORF">NESM_000888000</name>
</gene>
<dbReference type="SUPFAM" id="SSF54236">
    <property type="entry name" value="Ubiquitin-like"/>
    <property type="match status" value="1"/>
</dbReference>
<dbReference type="InterPro" id="IPR004241">
    <property type="entry name" value="Atg8-like"/>
</dbReference>
<evidence type="ECO:0000256" key="2">
    <source>
        <dbReference type="ARBA" id="ARBA00007293"/>
    </source>
</evidence>
<proteinExistence type="inferred from homology"/>
<keyword evidence="3" id="KW-0472">Membrane</keyword>
<sequence length="140" mass="14405">MHGYRKTTTPEARRADSQRLLAKYPGHVAVVVEAKKELKAPLLALPADTTIAELEAAAGELLGVPGTKLALSVAGHTPASSTLVGDLYKHCRMGDGFLYVMCGSVGALGGGGGGGIPCFGSGASKEDAWWSPTPNLTAER</sequence>
<dbReference type="EMBL" id="JAECZO010000232">
    <property type="protein sequence ID" value="KAK7199181.1"/>
    <property type="molecule type" value="Genomic_DNA"/>
</dbReference>
<name>A0AAW0F1B1_9TRYP</name>
<comment type="similarity">
    <text evidence="2">Belongs to the ATG8 family.</text>
</comment>
<organism evidence="5 6">
    <name type="scientific">Novymonas esmeraldas</name>
    <dbReference type="NCBI Taxonomy" id="1808958"/>
    <lineage>
        <taxon>Eukaryota</taxon>
        <taxon>Discoba</taxon>
        <taxon>Euglenozoa</taxon>
        <taxon>Kinetoplastea</taxon>
        <taxon>Metakinetoplastina</taxon>
        <taxon>Trypanosomatida</taxon>
        <taxon>Trypanosomatidae</taxon>
        <taxon>Novymonas</taxon>
    </lineage>
</organism>
<dbReference type="Proteomes" id="UP001430356">
    <property type="component" value="Unassembled WGS sequence"/>
</dbReference>
<evidence type="ECO:0000313" key="5">
    <source>
        <dbReference type="EMBL" id="KAK7199181.1"/>
    </source>
</evidence>
<dbReference type="Gene3D" id="3.10.20.90">
    <property type="entry name" value="Phosphatidylinositol 3-kinase Catalytic Subunit, Chain A, domain 1"/>
    <property type="match status" value="1"/>
</dbReference>
<evidence type="ECO:0000256" key="1">
    <source>
        <dbReference type="ARBA" id="ARBA00004370"/>
    </source>
</evidence>
<keyword evidence="4" id="KW-0449">Lipoprotein</keyword>
<dbReference type="Pfam" id="PF02991">
    <property type="entry name" value="ATG8"/>
    <property type="match status" value="1"/>
</dbReference>
<protein>
    <submittedName>
        <fullName evidence="5">Autophagy protein Atg8 ubiquitin like</fullName>
    </submittedName>
</protein>